<feature type="signal peptide" evidence="1">
    <location>
        <begin position="1"/>
        <end position="24"/>
    </location>
</feature>
<dbReference type="AlphaFoldDB" id="I4I062"/>
<evidence type="ECO:0000259" key="2">
    <source>
        <dbReference type="Pfam" id="PF07589"/>
    </source>
</evidence>
<dbReference type="NCBIfam" id="TIGR02595">
    <property type="entry name" value="PEP_CTERM"/>
    <property type="match status" value="1"/>
</dbReference>
<feature type="chain" id="PRO_5003690266" description="Ice-binding protein C-terminal domain-containing protein" evidence="1">
    <location>
        <begin position="25"/>
        <end position="235"/>
    </location>
</feature>
<dbReference type="RefSeq" id="WP_002798427.1">
    <property type="nucleotide sequence ID" value="NZ_HE973766.1"/>
</dbReference>
<dbReference type="EMBL" id="CAIO01000389">
    <property type="protein sequence ID" value="CCI27686.1"/>
    <property type="molecule type" value="Genomic_DNA"/>
</dbReference>
<keyword evidence="1" id="KW-0732">Signal</keyword>
<dbReference type="Pfam" id="PF07589">
    <property type="entry name" value="PEP-CTERM"/>
    <property type="match status" value="1"/>
</dbReference>
<sequence length="235" mass="24605">MLKSTSFAILTLALMCCATNKAYATILTSPSQLSPTNTLIDFESFGSGLTTNPLIIGNATFSASTPLAIIDISSFTANGPLVFNKTLRSNGGQPLGSTGYVNIRIDFSSLINEVGLGWFDPNFTGNELQAYDSANNLLDTAPIPTGPPGGSFAAFRGISRAQNDISYVIAKVSTPNDVFSIDNISFGSISQPPQTTPEPTSTLGLLALGTLGAVSTLKRKLKPSQSTEKETTKVG</sequence>
<organism evidence="3 4">
    <name type="scientific">Microcystis aeruginosa PCC 9809</name>
    <dbReference type="NCBI Taxonomy" id="1160285"/>
    <lineage>
        <taxon>Bacteria</taxon>
        <taxon>Bacillati</taxon>
        <taxon>Cyanobacteriota</taxon>
        <taxon>Cyanophyceae</taxon>
        <taxon>Oscillatoriophycideae</taxon>
        <taxon>Chroococcales</taxon>
        <taxon>Microcystaceae</taxon>
        <taxon>Microcystis</taxon>
    </lineage>
</organism>
<proteinExistence type="predicted"/>
<dbReference type="HOGENOM" id="CLU_1325101_0_0_3"/>
<dbReference type="Proteomes" id="UP000004775">
    <property type="component" value="Unassembled WGS sequence"/>
</dbReference>
<protein>
    <recommendedName>
        <fullName evidence="2">Ice-binding protein C-terminal domain-containing protein</fullName>
    </recommendedName>
</protein>
<feature type="domain" description="Ice-binding protein C-terminal" evidence="2">
    <location>
        <begin position="195"/>
        <end position="217"/>
    </location>
</feature>
<reference evidence="3 4" key="1">
    <citation type="submission" date="2012-04" db="EMBL/GenBank/DDBJ databases">
        <authorList>
            <person name="Genoscope - CEA"/>
        </authorList>
    </citation>
    <scope>NUCLEOTIDE SEQUENCE [LARGE SCALE GENOMIC DNA]</scope>
    <source>
        <strain evidence="3 4">9809</strain>
    </source>
</reference>
<gene>
    <name evidence="3" type="ORF">MICAH_4490003</name>
</gene>
<evidence type="ECO:0000313" key="3">
    <source>
        <dbReference type="EMBL" id="CCI27686.1"/>
    </source>
</evidence>
<comment type="caution">
    <text evidence="3">The sequence shown here is derived from an EMBL/GenBank/DDBJ whole genome shotgun (WGS) entry which is preliminary data.</text>
</comment>
<accession>I4I062</accession>
<evidence type="ECO:0000256" key="1">
    <source>
        <dbReference type="SAM" id="SignalP"/>
    </source>
</evidence>
<name>I4I062_MICAE</name>
<dbReference type="InterPro" id="IPR013424">
    <property type="entry name" value="Ice-binding_C"/>
</dbReference>
<evidence type="ECO:0000313" key="4">
    <source>
        <dbReference type="Proteomes" id="UP000004775"/>
    </source>
</evidence>